<name>A0A9X1IRN2_9SPHN</name>
<evidence type="ECO:0000313" key="3">
    <source>
        <dbReference type="Proteomes" id="UP001138757"/>
    </source>
</evidence>
<organism evidence="2 3">
    <name type="scientific">Sphingobium nicotianae</name>
    <dbReference type="NCBI Taxonomy" id="2782607"/>
    <lineage>
        <taxon>Bacteria</taxon>
        <taxon>Pseudomonadati</taxon>
        <taxon>Pseudomonadota</taxon>
        <taxon>Alphaproteobacteria</taxon>
        <taxon>Sphingomonadales</taxon>
        <taxon>Sphingomonadaceae</taxon>
        <taxon>Sphingobium</taxon>
    </lineage>
</organism>
<reference evidence="2" key="1">
    <citation type="submission" date="2021-05" db="EMBL/GenBank/DDBJ databases">
        <title>Genome of Sphingobium sp. strain.</title>
        <authorList>
            <person name="Fan R."/>
        </authorList>
    </citation>
    <scope>NUCLEOTIDE SEQUENCE</scope>
    <source>
        <strain evidence="2">H33</strain>
    </source>
</reference>
<dbReference type="GO" id="GO:0005886">
    <property type="term" value="C:plasma membrane"/>
    <property type="evidence" value="ECO:0007669"/>
    <property type="project" value="TreeGrafter"/>
</dbReference>
<sequence>MAYGDSGQGNSILQTVRLTFDATGRARRTDLIYFGLVSGFVSAIVTFVLSGNSFIVDTMMMAIVPAIVGVPFYALFARRLHDQGRSGWWALLIIPSVMAALWKQWHFATAPFDELDKTSVSDWIGAPFSLAVFVLAFLPPQEGSNQYGANPRVAA</sequence>
<feature type="transmembrane region" description="Helical" evidence="1">
    <location>
        <begin position="31"/>
        <end position="49"/>
    </location>
</feature>
<accession>A0A9X1IRN2</accession>
<dbReference type="Proteomes" id="UP001138757">
    <property type="component" value="Unassembled WGS sequence"/>
</dbReference>
<evidence type="ECO:0000256" key="1">
    <source>
        <dbReference type="SAM" id="Phobius"/>
    </source>
</evidence>
<keyword evidence="1" id="KW-0472">Membrane</keyword>
<protein>
    <submittedName>
        <fullName evidence="2">DUF805 domain-containing protein</fullName>
    </submittedName>
</protein>
<dbReference type="PANTHER" id="PTHR34980">
    <property type="entry name" value="INNER MEMBRANE PROTEIN-RELATED-RELATED"/>
    <property type="match status" value="1"/>
</dbReference>
<feature type="transmembrane region" description="Helical" evidence="1">
    <location>
        <begin position="88"/>
        <end position="108"/>
    </location>
</feature>
<evidence type="ECO:0000313" key="2">
    <source>
        <dbReference type="EMBL" id="MBT2187454.1"/>
    </source>
</evidence>
<dbReference type="PANTHER" id="PTHR34980:SF2">
    <property type="entry name" value="INNER MEMBRANE PROTEIN YHAH-RELATED"/>
    <property type="match status" value="1"/>
</dbReference>
<comment type="caution">
    <text evidence="2">The sequence shown here is derived from an EMBL/GenBank/DDBJ whole genome shotgun (WGS) entry which is preliminary data.</text>
</comment>
<keyword evidence="1" id="KW-0812">Transmembrane</keyword>
<feature type="transmembrane region" description="Helical" evidence="1">
    <location>
        <begin position="55"/>
        <end position="76"/>
    </location>
</feature>
<dbReference type="Pfam" id="PF05656">
    <property type="entry name" value="DUF805"/>
    <property type="match status" value="1"/>
</dbReference>
<dbReference type="AlphaFoldDB" id="A0A9X1IRN2"/>
<feature type="transmembrane region" description="Helical" evidence="1">
    <location>
        <begin position="120"/>
        <end position="138"/>
    </location>
</feature>
<dbReference type="RefSeq" id="WP_214623390.1">
    <property type="nucleotide sequence ID" value="NZ_JAHGAW010000006.1"/>
</dbReference>
<dbReference type="InterPro" id="IPR008523">
    <property type="entry name" value="DUF805"/>
</dbReference>
<proteinExistence type="predicted"/>
<gene>
    <name evidence="2" type="ORF">KK488_10900</name>
</gene>
<keyword evidence="1" id="KW-1133">Transmembrane helix</keyword>
<keyword evidence="3" id="KW-1185">Reference proteome</keyword>
<dbReference type="EMBL" id="JAHGAW010000006">
    <property type="protein sequence ID" value="MBT2187454.1"/>
    <property type="molecule type" value="Genomic_DNA"/>
</dbReference>